<evidence type="ECO:0008006" key="5">
    <source>
        <dbReference type="Google" id="ProtNLM"/>
    </source>
</evidence>
<keyword evidence="4" id="KW-1185">Reference proteome</keyword>
<protein>
    <recommendedName>
        <fullName evidence="5">Baculoviral IAP repeat-containing protein 6</fullName>
    </recommendedName>
</protein>
<dbReference type="AlphaFoldDB" id="A0AAE2D6M3"/>
<dbReference type="SMART" id="SM00238">
    <property type="entry name" value="BIR"/>
    <property type="match status" value="1"/>
</dbReference>
<keyword evidence="1" id="KW-0479">Metal-binding</keyword>
<dbReference type="Proteomes" id="UP001292079">
    <property type="component" value="Unassembled WGS sequence"/>
</dbReference>
<accession>A0AAE2D6M3</accession>
<dbReference type="InterPro" id="IPR051190">
    <property type="entry name" value="Baculoviral_IAP"/>
</dbReference>
<dbReference type="PROSITE" id="PS50143">
    <property type="entry name" value="BIR_REPEAT_2"/>
    <property type="match status" value="1"/>
</dbReference>
<keyword evidence="2" id="KW-0862">Zinc</keyword>
<proteinExistence type="predicted"/>
<dbReference type="PANTHER" id="PTHR46771">
    <property type="entry name" value="DETERIN"/>
    <property type="match status" value="1"/>
</dbReference>
<reference evidence="3" key="1">
    <citation type="submission" date="2022-04" db="EMBL/GenBank/DDBJ databases">
        <authorList>
            <person name="Xu L."/>
            <person name="Lv Z."/>
        </authorList>
    </citation>
    <scope>NUCLEOTIDE SEQUENCE</scope>
    <source>
        <strain evidence="3">LV_2022a</strain>
    </source>
</reference>
<name>A0AAE2D6M3_SCHME</name>
<evidence type="ECO:0000313" key="3">
    <source>
        <dbReference type="EMBL" id="KAK4473154.1"/>
    </source>
</evidence>
<reference evidence="3" key="2">
    <citation type="journal article" date="2023" name="Infect Dis Poverty">
        <title>Chromosome-scale genome of the human blood fluke Schistosoma mekongi and its implications for public health.</title>
        <authorList>
            <person name="Zhou M."/>
            <person name="Xu L."/>
            <person name="Xu D."/>
            <person name="Chen W."/>
            <person name="Khan J."/>
            <person name="Hu Y."/>
            <person name="Huang H."/>
            <person name="Wei H."/>
            <person name="Zhang Y."/>
            <person name="Chusongsang P."/>
            <person name="Tanasarnprasert K."/>
            <person name="Hu X."/>
            <person name="Limpanont Y."/>
            <person name="Lv Z."/>
        </authorList>
    </citation>
    <scope>NUCLEOTIDE SEQUENCE</scope>
    <source>
        <strain evidence="3">LV_2022a</strain>
    </source>
</reference>
<evidence type="ECO:0000256" key="2">
    <source>
        <dbReference type="ARBA" id="ARBA00022833"/>
    </source>
</evidence>
<dbReference type="InterPro" id="IPR001370">
    <property type="entry name" value="BIR_rpt"/>
</dbReference>
<dbReference type="SUPFAM" id="SSF57924">
    <property type="entry name" value="Inhibitor of apoptosis (IAP) repeat"/>
    <property type="match status" value="1"/>
</dbReference>
<dbReference type="CDD" id="cd00022">
    <property type="entry name" value="BIR"/>
    <property type="match status" value="1"/>
</dbReference>
<evidence type="ECO:0000256" key="1">
    <source>
        <dbReference type="ARBA" id="ARBA00022723"/>
    </source>
</evidence>
<dbReference type="Gene3D" id="1.10.1170.10">
    <property type="entry name" value="Inhibitor Of Apoptosis Protein (2mihbC-IAP-1), Chain A"/>
    <property type="match status" value="1"/>
</dbReference>
<gene>
    <name evidence="3" type="ORF">MN116_004336</name>
</gene>
<dbReference type="GO" id="GO:0046872">
    <property type="term" value="F:metal ion binding"/>
    <property type="evidence" value="ECO:0007669"/>
    <property type="project" value="UniProtKB-KW"/>
</dbReference>
<dbReference type="Pfam" id="PF00653">
    <property type="entry name" value="BIR"/>
    <property type="match status" value="1"/>
</dbReference>
<dbReference type="PANTHER" id="PTHR46771:SF5">
    <property type="entry name" value="DETERIN"/>
    <property type="match status" value="1"/>
</dbReference>
<comment type="caution">
    <text evidence="3">The sequence shown here is derived from an EMBL/GenBank/DDBJ whole genome shotgun (WGS) entry which is preliminary data.</text>
</comment>
<dbReference type="EMBL" id="JALJAT010000002">
    <property type="protein sequence ID" value="KAK4473154.1"/>
    <property type="molecule type" value="Genomic_DNA"/>
</dbReference>
<sequence>MSSIWPCASCFFPPLGITVLANNNGVVRIYDSQTGRLEKETDLVTYSPNKCGFVYKWKTFTVSGSYESLYGFFDNMQHKNVNSGVAAATTLFSSILHRLTRALMDSDSILFFTAMREPFTMQNEAHRRLTFTHWPHVDYQWATPSSLAEAGFYYRSKFPSDIVVCFECLVGVASWEPSDEPWSEHMRHSPRCSFVSSQHSRSIPSISSWSTETAQTQSISDDPIMVLTTTTSKDFVATSTIDGGITIWDVSYYNRRSLEFNLVDVLNAYMAVRNKKLISLLSPPPPPPQLPKIHHLILGCCMPYSIFANLYSCVHKTSMQTKIDDVGDLEKFQLCLIIIELIPLNSEQVMWISDSNSSSSTTTTLPLLSFQSISPPSLFNLHSVPFDLIKYLPLIGHGEHTLESETLSGDEGAEDHGADNDHDTIDDGSLSISVAYFSVKSCFPLILHCIPYNYYYDYFRLLDFILSC</sequence>
<evidence type="ECO:0000313" key="4">
    <source>
        <dbReference type="Proteomes" id="UP001292079"/>
    </source>
</evidence>
<organism evidence="3 4">
    <name type="scientific">Schistosoma mekongi</name>
    <name type="common">Parasitic worm</name>
    <dbReference type="NCBI Taxonomy" id="38744"/>
    <lineage>
        <taxon>Eukaryota</taxon>
        <taxon>Metazoa</taxon>
        <taxon>Spiralia</taxon>
        <taxon>Lophotrochozoa</taxon>
        <taxon>Platyhelminthes</taxon>
        <taxon>Trematoda</taxon>
        <taxon>Digenea</taxon>
        <taxon>Strigeidida</taxon>
        <taxon>Schistosomatoidea</taxon>
        <taxon>Schistosomatidae</taxon>
        <taxon>Schistosoma</taxon>
    </lineage>
</organism>